<feature type="compositionally biased region" description="Pro residues" evidence="8">
    <location>
        <begin position="457"/>
        <end position="471"/>
    </location>
</feature>
<feature type="region of interest" description="Disordered" evidence="8">
    <location>
        <begin position="276"/>
        <end position="474"/>
    </location>
</feature>
<evidence type="ECO:0000256" key="1">
    <source>
        <dbReference type="ARBA" id="ARBA00012513"/>
    </source>
</evidence>
<evidence type="ECO:0000256" key="9">
    <source>
        <dbReference type="SAM" id="Phobius"/>
    </source>
</evidence>
<evidence type="ECO:0000256" key="8">
    <source>
        <dbReference type="SAM" id="MobiDB-lite"/>
    </source>
</evidence>
<dbReference type="InterPro" id="IPR011009">
    <property type="entry name" value="Kinase-like_dom_sf"/>
</dbReference>
<dbReference type="PANTHER" id="PTHR43289:SF6">
    <property type="entry name" value="SERINE_THREONINE-PROTEIN KINASE NEKL-3"/>
    <property type="match status" value="1"/>
</dbReference>
<dbReference type="Gene3D" id="1.10.510.10">
    <property type="entry name" value="Transferase(Phosphotransferase) domain 1"/>
    <property type="match status" value="1"/>
</dbReference>
<dbReference type="GO" id="GO:0005524">
    <property type="term" value="F:ATP binding"/>
    <property type="evidence" value="ECO:0007669"/>
    <property type="project" value="UniProtKB-UniRule"/>
</dbReference>
<feature type="binding site" evidence="7">
    <location>
        <position position="36"/>
    </location>
    <ligand>
        <name>ATP</name>
        <dbReference type="ChEBI" id="CHEBI:30616"/>
    </ligand>
</feature>
<name>A0A9Y2IJG1_9PSEU</name>
<keyword evidence="9" id="KW-0472">Membrane</keyword>
<keyword evidence="12" id="KW-1185">Reference proteome</keyword>
<evidence type="ECO:0000256" key="3">
    <source>
        <dbReference type="ARBA" id="ARBA00022679"/>
    </source>
</evidence>
<proteinExistence type="predicted"/>
<evidence type="ECO:0000256" key="5">
    <source>
        <dbReference type="ARBA" id="ARBA00022777"/>
    </source>
</evidence>
<organism evidence="11 12">
    <name type="scientific">Amycolatopsis carbonis</name>
    <dbReference type="NCBI Taxonomy" id="715471"/>
    <lineage>
        <taxon>Bacteria</taxon>
        <taxon>Bacillati</taxon>
        <taxon>Actinomycetota</taxon>
        <taxon>Actinomycetes</taxon>
        <taxon>Pseudonocardiales</taxon>
        <taxon>Pseudonocardiaceae</taxon>
        <taxon>Amycolatopsis</taxon>
    </lineage>
</organism>
<dbReference type="InterPro" id="IPR000719">
    <property type="entry name" value="Prot_kinase_dom"/>
</dbReference>
<dbReference type="EMBL" id="CP127294">
    <property type="protein sequence ID" value="WIX81232.1"/>
    <property type="molecule type" value="Genomic_DNA"/>
</dbReference>
<dbReference type="PROSITE" id="PS50011">
    <property type="entry name" value="PROTEIN_KINASE_DOM"/>
    <property type="match status" value="1"/>
</dbReference>
<dbReference type="Pfam" id="PF00069">
    <property type="entry name" value="Pkinase"/>
    <property type="match status" value="1"/>
</dbReference>
<dbReference type="PROSITE" id="PS00107">
    <property type="entry name" value="PROTEIN_KINASE_ATP"/>
    <property type="match status" value="1"/>
</dbReference>
<keyword evidence="5 11" id="KW-0418">Kinase</keyword>
<dbReference type="SUPFAM" id="SSF56112">
    <property type="entry name" value="Protein kinase-like (PK-like)"/>
    <property type="match status" value="1"/>
</dbReference>
<feature type="transmembrane region" description="Helical" evidence="9">
    <location>
        <begin position="477"/>
        <end position="499"/>
    </location>
</feature>
<feature type="compositionally biased region" description="Low complexity" evidence="8">
    <location>
        <begin position="519"/>
        <end position="560"/>
    </location>
</feature>
<dbReference type="Proteomes" id="UP001236014">
    <property type="component" value="Chromosome"/>
</dbReference>
<dbReference type="InterPro" id="IPR017441">
    <property type="entry name" value="Protein_kinase_ATP_BS"/>
</dbReference>
<evidence type="ECO:0000313" key="12">
    <source>
        <dbReference type="Proteomes" id="UP001236014"/>
    </source>
</evidence>
<dbReference type="CDD" id="cd14014">
    <property type="entry name" value="STKc_PknB_like"/>
    <property type="match status" value="1"/>
</dbReference>
<evidence type="ECO:0000256" key="4">
    <source>
        <dbReference type="ARBA" id="ARBA00022741"/>
    </source>
</evidence>
<evidence type="ECO:0000256" key="6">
    <source>
        <dbReference type="ARBA" id="ARBA00022840"/>
    </source>
</evidence>
<feature type="compositionally biased region" description="Low complexity" evidence="8">
    <location>
        <begin position="360"/>
        <end position="379"/>
    </location>
</feature>
<feature type="domain" description="Protein kinase" evidence="10">
    <location>
        <begin position="7"/>
        <end position="268"/>
    </location>
</feature>
<protein>
    <recommendedName>
        <fullName evidence="1">non-specific serine/threonine protein kinase</fullName>
        <ecNumber evidence="1">2.7.11.1</ecNumber>
    </recommendedName>
</protein>
<dbReference type="FunFam" id="1.10.510.10:FF:000021">
    <property type="entry name" value="Serine/threonine protein kinase"/>
    <property type="match status" value="1"/>
</dbReference>
<evidence type="ECO:0000313" key="11">
    <source>
        <dbReference type="EMBL" id="WIX81232.1"/>
    </source>
</evidence>
<feature type="compositionally biased region" description="Gly residues" evidence="8">
    <location>
        <begin position="290"/>
        <end position="314"/>
    </location>
</feature>
<feature type="compositionally biased region" description="Low complexity" evidence="8">
    <location>
        <begin position="315"/>
        <end position="348"/>
    </location>
</feature>
<evidence type="ECO:0000259" key="10">
    <source>
        <dbReference type="PROSITE" id="PS50011"/>
    </source>
</evidence>
<sequence length="714" mass="71644">MEQFGPYRIEALLGRGGMGEVHRAYDTAHDRVVALKRLSDAYVADEAFRARFRRESQVVARLREPHVIPIHAYGEIDGRLYLDMRLVEGQDLKDLIAPGPLTASRAAGLVTQVASALDAAHADGLVHRDVKPSNILVTDGDFVYLVDFGIARSMSGAVTSITVTGNVIGTLDYMAPERFGDKALDGSVDVYALACVFYECLTGHRPFPVDGAVAQMGAHLTAPPPVLSRARRDLPRALDDVVSRGMAKDPADRYPTAGAFAAAVTAALAGASGPTALSAGPSAPVWQRGELGGSAGSAGVPGSGQAGAGPGPGFAAGPAELGAGAAGVPSAGAGSGSAAMGSGSAGAPGVPGPGSGSAAGPGAPDSGAAAAAGLGAGAPSTPPPGAVLPSTLAGPPSTPPPGFSTGPGTPPGTWAGPPSGVFTGGPAYPNGPATSGGVPATSLNTPIPLAAGAPSFPGGPPPQTRPSPVPPRKSRKGAVITAAVAVVVVLAVVATVLIIRSQGQAEAGGGTSTPPPTPTSSASGPPSTDNETTAPSSPSSPPSSSSGPPTSANAPSANVPVPATYQGGGCTSAQPVQGATGAAYCTKSLAGDFRSGNVMLHQPTQAHFNQFPDEATMAAFFEGMVQLRDLTRDDDHGGCDPVKHPGIWGSYNRSGANVPHAGDFITCYDDTFVYTDARTHTLGVLVFDGVSTPQERDRMYLWWNEVILQDLPKF</sequence>
<keyword evidence="3" id="KW-0808">Transferase</keyword>
<dbReference type="GO" id="GO:0004674">
    <property type="term" value="F:protein serine/threonine kinase activity"/>
    <property type="evidence" value="ECO:0007669"/>
    <property type="project" value="UniProtKB-KW"/>
</dbReference>
<dbReference type="KEGG" id="acab:QRX50_10940"/>
<evidence type="ECO:0000256" key="2">
    <source>
        <dbReference type="ARBA" id="ARBA00022527"/>
    </source>
</evidence>
<dbReference type="InterPro" id="IPR008271">
    <property type="entry name" value="Ser/Thr_kinase_AS"/>
</dbReference>
<dbReference type="Gene3D" id="3.30.200.20">
    <property type="entry name" value="Phosphorylase Kinase, domain 1"/>
    <property type="match status" value="1"/>
</dbReference>
<gene>
    <name evidence="11" type="ORF">QRX50_10940</name>
</gene>
<accession>A0A9Y2IJG1</accession>
<keyword evidence="9" id="KW-0812">Transmembrane</keyword>
<dbReference type="SMART" id="SM00220">
    <property type="entry name" value="S_TKc"/>
    <property type="match status" value="1"/>
</dbReference>
<dbReference type="PROSITE" id="PS00108">
    <property type="entry name" value="PROTEIN_KINASE_ST"/>
    <property type="match status" value="1"/>
</dbReference>
<dbReference type="PANTHER" id="PTHR43289">
    <property type="entry name" value="MITOGEN-ACTIVATED PROTEIN KINASE KINASE KINASE 20-RELATED"/>
    <property type="match status" value="1"/>
</dbReference>
<keyword evidence="2" id="KW-0723">Serine/threonine-protein kinase</keyword>
<reference evidence="11 12" key="1">
    <citation type="submission" date="2023-06" db="EMBL/GenBank/DDBJ databases">
        <authorList>
            <person name="Oyuntsetseg B."/>
            <person name="Kim S.B."/>
        </authorList>
    </citation>
    <scope>NUCLEOTIDE SEQUENCE [LARGE SCALE GENOMIC DNA]</scope>
    <source>
        <strain evidence="11 12">2-15</strain>
    </source>
</reference>
<feature type="region of interest" description="Disordered" evidence="8">
    <location>
        <begin position="503"/>
        <end position="560"/>
    </location>
</feature>
<keyword evidence="9" id="KW-1133">Transmembrane helix</keyword>
<feature type="compositionally biased region" description="Low complexity" evidence="8">
    <location>
        <begin position="403"/>
        <end position="420"/>
    </location>
</feature>
<keyword evidence="4 7" id="KW-0547">Nucleotide-binding</keyword>
<dbReference type="EC" id="2.7.11.1" evidence="1"/>
<evidence type="ECO:0000256" key="7">
    <source>
        <dbReference type="PROSITE-ProRule" id="PRU10141"/>
    </source>
</evidence>
<keyword evidence="6 7" id="KW-0067">ATP-binding</keyword>
<dbReference type="AlphaFoldDB" id="A0A9Y2IJG1"/>
<dbReference type="RefSeq" id="WP_285971838.1">
    <property type="nucleotide sequence ID" value="NZ_CP127294.1"/>
</dbReference>